<dbReference type="AlphaFoldDB" id="A0AAV1Z120"/>
<sequence>MNRLMLQRNYCHIVENCGIENEKALLRSLLLTSHGNFDTLQNVTVNSKNLCLYSYVKGAFIFINPSPCHLARRNSGPSFTRQRVIFPGCMKKKLRTCNYMDFSSETLETWINSISQGMKRCYSKKCS</sequence>
<name>A0AAV1Z120_9ARAC</name>
<proteinExistence type="predicted"/>
<evidence type="ECO:0000313" key="1">
    <source>
        <dbReference type="EMBL" id="CAL1264446.1"/>
    </source>
</evidence>
<reference evidence="1 2" key="1">
    <citation type="submission" date="2024-04" db="EMBL/GenBank/DDBJ databases">
        <authorList>
            <person name="Rising A."/>
            <person name="Reimegard J."/>
            <person name="Sonavane S."/>
            <person name="Akerstrom W."/>
            <person name="Nylinder S."/>
            <person name="Hedman E."/>
            <person name="Kallberg Y."/>
        </authorList>
    </citation>
    <scope>NUCLEOTIDE SEQUENCE [LARGE SCALE GENOMIC DNA]</scope>
</reference>
<keyword evidence="2" id="KW-1185">Reference proteome</keyword>
<evidence type="ECO:0000313" key="2">
    <source>
        <dbReference type="Proteomes" id="UP001497382"/>
    </source>
</evidence>
<dbReference type="EMBL" id="CAXIEN010000013">
    <property type="protein sequence ID" value="CAL1264446.1"/>
    <property type="molecule type" value="Genomic_DNA"/>
</dbReference>
<protein>
    <submittedName>
        <fullName evidence="1">Uncharacterized protein</fullName>
    </submittedName>
</protein>
<accession>A0AAV1Z120</accession>
<gene>
    <name evidence="1" type="ORF">LARSCL_LOCUS2036</name>
</gene>
<dbReference type="Proteomes" id="UP001497382">
    <property type="component" value="Unassembled WGS sequence"/>
</dbReference>
<comment type="caution">
    <text evidence="1">The sequence shown here is derived from an EMBL/GenBank/DDBJ whole genome shotgun (WGS) entry which is preliminary data.</text>
</comment>
<organism evidence="1 2">
    <name type="scientific">Larinioides sclopetarius</name>
    <dbReference type="NCBI Taxonomy" id="280406"/>
    <lineage>
        <taxon>Eukaryota</taxon>
        <taxon>Metazoa</taxon>
        <taxon>Ecdysozoa</taxon>
        <taxon>Arthropoda</taxon>
        <taxon>Chelicerata</taxon>
        <taxon>Arachnida</taxon>
        <taxon>Araneae</taxon>
        <taxon>Araneomorphae</taxon>
        <taxon>Entelegynae</taxon>
        <taxon>Araneoidea</taxon>
        <taxon>Araneidae</taxon>
        <taxon>Larinioides</taxon>
    </lineage>
</organism>